<protein>
    <submittedName>
        <fullName evidence="1">Uncharacterized protein</fullName>
    </submittedName>
</protein>
<evidence type="ECO:0000313" key="1">
    <source>
        <dbReference type="EMBL" id="KAB1212635.1"/>
    </source>
</evidence>
<evidence type="ECO:0000313" key="2">
    <source>
        <dbReference type="Proteomes" id="UP000516437"/>
    </source>
</evidence>
<dbReference type="AlphaFoldDB" id="A0A6A1VJ61"/>
<dbReference type="OrthoDB" id="1737932at2759"/>
<gene>
    <name evidence="1" type="ORF">CJ030_MR5G009677</name>
</gene>
<sequence length="229" mass="25582">MLGDDTSILDGAYMYTAVASFLADHAPDLCSTIDLRKHTTELSYSQAEFLYLVVFRGLPVDMASYIYQSVRAEALKTDVVISLLHGILLTHFLHSLLVPEGADEPRAIPVGSINKTTLSKSIAQTRQALNAARAARVRQQEQPEKMQSVLRPTHEMVSDISCRLITLEQKVMDMDSGWKKEIAVVQEAMRKTETSANLFALTQQVVHIEEHLSQIRDVLTITNDDNDDL</sequence>
<comment type="caution">
    <text evidence="1">The sequence shown here is derived from an EMBL/GenBank/DDBJ whole genome shotgun (WGS) entry which is preliminary data.</text>
</comment>
<reference evidence="1 2" key="1">
    <citation type="journal article" date="2019" name="Plant Biotechnol. J.">
        <title>The red bayberry genome and genetic basis of sex determination.</title>
        <authorList>
            <person name="Jia H.M."/>
            <person name="Jia H.J."/>
            <person name="Cai Q.L."/>
            <person name="Wang Y."/>
            <person name="Zhao H.B."/>
            <person name="Yang W.F."/>
            <person name="Wang G.Y."/>
            <person name="Li Y.H."/>
            <person name="Zhan D.L."/>
            <person name="Shen Y.T."/>
            <person name="Niu Q.F."/>
            <person name="Chang L."/>
            <person name="Qiu J."/>
            <person name="Zhao L."/>
            <person name="Xie H.B."/>
            <person name="Fu W.Y."/>
            <person name="Jin J."/>
            <person name="Li X.W."/>
            <person name="Jiao Y."/>
            <person name="Zhou C.C."/>
            <person name="Tu T."/>
            <person name="Chai C.Y."/>
            <person name="Gao J.L."/>
            <person name="Fan L.J."/>
            <person name="van de Weg E."/>
            <person name="Wang J.Y."/>
            <person name="Gao Z.S."/>
        </authorList>
    </citation>
    <scope>NUCLEOTIDE SEQUENCE [LARGE SCALE GENOMIC DNA]</scope>
    <source>
        <tissue evidence="1">Leaves</tissue>
    </source>
</reference>
<name>A0A6A1VJ61_9ROSI</name>
<dbReference type="Proteomes" id="UP000516437">
    <property type="component" value="Chromosome 5"/>
</dbReference>
<organism evidence="1 2">
    <name type="scientific">Morella rubra</name>
    <name type="common">Chinese bayberry</name>
    <dbReference type="NCBI Taxonomy" id="262757"/>
    <lineage>
        <taxon>Eukaryota</taxon>
        <taxon>Viridiplantae</taxon>
        <taxon>Streptophyta</taxon>
        <taxon>Embryophyta</taxon>
        <taxon>Tracheophyta</taxon>
        <taxon>Spermatophyta</taxon>
        <taxon>Magnoliopsida</taxon>
        <taxon>eudicotyledons</taxon>
        <taxon>Gunneridae</taxon>
        <taxon>Pentapetalae</taxon>
        <taxon>rosids</taxon>
        <taxon>fabids</taxon>
        <taxon>Fagales</taxon>
        <taxon>Myricaceae</taxon>
        <taxon>Morella</taxon>
    </lineage>
</organism>
<dbReference type="EMBL" id="RXIC02000023">
    <property type="protein sequence ID" value="KAB1212635.1"/>
    <property type="molecule type" value="Genomic_DNA"/>
</dbReference>
<keyword evidence="2" id="KW-1185">Reference proteome</keyword>
<accession>A0A6A1VJ61</accession>
<proteinExistence type="predicted"/>